<sequence length="133" mass="14418">MARWHLDLPPAAIALLLGLTDDGMLWLASHMRGVLFVDTTGRPAPLHTTFAAFLVDGARCVDPLYHAARREEHALLAFRCPQAFNDETATAHFGSCAAALTGSDVSTDARALSLSRAYLADTSRGACWRHRLS</sequence>
<accession>A0A9P3LFX2</accession>
<organism evidence="1 2">
    <name type="scientific">Phanerochaete sordida</name>
    <dbReference type="NCBI Taxonomy" id="48140"/>
    <lineage>
        <taxon>Eukaryota</taxon>
        <taxon>Fungi</taxon>
        <taxon>Dikarya</taxon>
        <taxon>Basidiomycota</taxon>
        <taxon>Agaricomycotina</taxon>
        <taxon>Agaricomycetes</taxon>
        <taxon>Polyporales</taxon>
        <taxon>Phanerochaetaceae</taxon>
        <taxon>Phanerochaete</taxon>
    </lineage>
</organism>
<evidence type="ECO:0000313" key="1">
    <source>
        <dbReference type="EMBL" id="GJE93971.1"/>
    </source>
</evidence>
<name>A0A9P3LFX2_9APHY</name>
<protein>
    <submittedName>
        <fullName evidence="1">Uncharacterized protein</fullName>
    </submittedName>
</protein>
<comment type="caution">
    <text evidence="1">The sequence shown here is derived from an EMBL/GenBank/DDBJ whole genome shotgun (WGS) entry which is preliminary data.</text>
</comment>
<gene>
    <name evidence="1" type="ORF">PsYK624_101380</name>
</gene>
<dbReference type="Proteomes" id="UP000703269">
    <property type="component" value="Unassembled WGS sequence"/>
</dbReference>
<proteinExistence type="predicted"/>
<keyword evidence="2" id="KW-1185">Reference proteome</keyword>
<evidence type="ECO:0000313" key="2">
    <source>
        <dbReference type="Proteomes" id="UP000703269"/>
    </source>
</evidence>
<dbReference type="OrthoDB" id="2804352at2759"/>
<dbReference type="AlphaFoldDB" id="A0A9P3LFX2"/>
<reference evidence="1 2" key="1">
    <citation type="submission" date="2021-08" db="EMBL/GenBank/DDBJ databases">
        <title>Draft Genome Sequence of Phanerochaete sordida strain YK-624.</title>
        <authorList>
            <person name="Mori T."/>
            <person name="Dohra H."/>
            <person name="Suzuki T."/>
            <person name="Kawagishi H."/>
            <person name="Hirai H."/>
        </authorList>
    </citation>
    <scope>NUCLEOTIDE SEQUENCE [LARGE SCALE GENOMIC DNA]</scope>
    <source>
        <strain evidence="1 2">YK-624</strain>
    </source>
</reference>
<dbReference type="EMBL" id="BPQB01000036">
    <property type="protein sequence ID" value="GJE93971.1"/>
    <property type="molecule type" value="Genomic_DNA"/>
</dbReference>